<reference evidence="1 2" key="1">
    <citation type="submission" date="2015-11" db="EMBL/GenBank/DDBJ databases">
        <title>Draft genome sequences of new species of the genus Lactobacillus isolated from orchardgrass silage.</title>
        <authorList>
            <person name="Tohno M."/>
            <person name="Tanizawa Y."/>
            <person name="Arita M."/>
        </authorList>
    </citation>
    <scope>NUCLEOTIDE SEQUENCE [LARGE SCALE GENOMIC DNA]</scope>
    <source>
        <strain evidence="1 2">IWT25</strain>
    </source>
</reference>
<gene>
    <name evidence="1" type="ORF">IWT25_02160</name>
</gene>
<sequence>MTLLTYQDYTDLGFASITTQAAFKNIEIDAETLINMTTDNFYNPDFGWHDLQADLNSAMPSVRGRAQTFRRAIAMQCDFSQEVGASTPVGIDAQSNLTEVEIGRTTVQRDAADSAPATFGKTGLSNVVAEMLQSVGLMARAVHYR</sequence>
<dbReference type="OrthoDB" id="2048198at2"/>
<protein>
    <submittedName>
        <fullName evidence="1">Uncharacterized protein</fullName>
    </submittedName>
</protein>
<comment type="caution">
    <text evidence="1">The sequence shown here is derived from an EMBL/GenBank/DDBJ whole genome shotgun (WGS) entry which is preliminary data.</text>
</comment>
<accession>A0A1Z5IYF6</accession>
<proteinExistence type="predicted"/>
<name>A0A1Z5IYF6_9LACO</name>
<organism evidence="1 2">
    <name type="scientific">Secundilactobacillus pentosiphilus</name>
    <dbReference type="NCBI Taxonomy" id="1714682"/>
    <lineage>
        <taxon>Bacteria</taxon>
        <taxon>Bacillati</taxon>
        <taxon>Bacillota</taxon>
        <taxon>Bacilli</taxon>
        <taxon>Lactobacillales</taxon>
        <taxon>Lactobacillaceae</taxon>
        <taxon>Secundilactobacillus</taxon>
    </lineage>
</organism>
<evidence type="ECO:0000313" key="2">
    <source>
        <dbReference type="Proteomes" id="UP000198414"/>
    </source>
</evidence>
<dbReference type="EMBL" id="BCMI01000027">
    <property type="protein sequence ID" value="GAX06813.1"/>
    <property type="molecule type" value="Genomic_DNA"/>
</dbReference>
<dbReference type="RefSeq" id="WP_089121756.1">
    <property type="nucleotide sequence ID" value="NZ_BCMI01000027.1"/>
</dbReference>
<evidence type="ECO:0000313" key="1">
    <source>
        <dbReference type="EMBL" id="GAX06813.1"/>
    </source>
</evidence>
<dbReference type="AlphaFoldDB" id="A0A1Z5IYF6"/>
<dbReference type="Proteomes" id="UP000198414">
    <property type="component" value="Unassembled WGS sequence"/>
</dbReference>